<protein>
    <submittedName>
        <fullName evidence="7">Epsin-2</fullName>
    </submittedName>
</protein>
<dbReference type="SUPFAM" id="SSF48464">
    <property type="entry name" value="ENTH/VHS domain"/>
    <property type="match status" value="1"/>
</dbReference>
<dbReference type="Gene3D" id="1.25.40.90">
    <property type="match status" value="1"/>
</dbReference>
<dbReference type="PANTHER" id="PTHR12276">
    <property type="entry name" value="EPSIN/ENT-RELATED"/>
    <property type="match status" value="1"/>
</dbReference>
<evidence type="ECO:0000256" key="2">
    <source>
        <dbReference type="ARBA" id="ARBA00004555"/>
    </source>
</evidence>
<dbReference type="GO" id="GO:0030125">
    <property type="term" value="C:clathrin vesicle coat"/>
    <property type="evidence" value="ECO:0007669"/>
    <property type="project" value="TreeGrafter"/>
</dbReference>
<proteinExistence type="predicted"/>
<evidence type="ECO:0000256" key="4">
    <source>
        <dbReference type="ARBA" id="ARBA00023329"/>
    </source>
</evidence>
<dbReference type="EMBL" id="RXIC02000021">
    <property type="protein sequence ID" value="KAB1217880.1"/>
    <property type="molecule type" value="Genomic_DNA"/>
</dbReference>
<organism evidence="7 8">
    <name type="scientific">Morella rubra</name>
    <name type="common">Chinese bayberry</name>
    <dbReference type="NCBI Taxonomy" id="262757"/>
    <lineage>
        <taxon>Eukaryota</taxon>
        <taxon>Viridiplantae</taxon>
        <taxon>Streptophyta</taxon>
        <taxon>Embryophyta</taxon>
        <taxon>Tracheophyta</taxon>
        <taxon>Spermatophyta</taxon>
        <taxon>Magnoliopsida</taxon>
        <taxon>eudicotyledons</taxon>
        <taxon>Gunneridae</taxon>
        <taxon>Pentapetalae</taxon>
        <taxon>rosids</taxon>
        <taxon>fabids</taxon>
        <taxon>Fagales</taxon>
        <taxon>Myricaceae</taxon>
        <taxon>Morella</taxon>
    </lineage>
</organism>
<keyword evidence="4" id="KW-0968">Cytoplasmic vesicle</keyword>
<evidence type="ECO:0000256" key="1">
    <source>
        <dbReference type="ARBA" id="ARBA00004132"/>
    </source>
</evidence>
<dbReference type="CDD" id="cd03571">
    <property type="entry name" value="ENTH"/>
    <property type="match status" value="1"/>
</dbReference>
<dbReference type="GO" id="GO:0005543">
    <property type="term" value="F:phospholipid binding"/>
    <property type="evidence" value="ECO:0007669"/>
    <property type="project" value="TreeGrafter"/>
</dbReference>
<dbReference type="InterPro" id="IPR013809">
    <property type="entry name" value="ENTH"/>
</dbReference>
<feature type="region of interest" description="Disordered" evidence="5">
    <location>
        <begin position="223"/>
        <end position="282"/>
    </location>
</feature>
<evidence type="ECO:0000256" key="5">
    <source>
        <dbReference type="SAM" id="MobiDB-lite"/>
    </source>
</evidence>
<accession>A0A6A1W4Z4</accession>
<evidence type="ECO:0000313" key="8">
    <source>
        <dbReference type="Proteomes" id="UP000516437"/>
    </source>
</evidence>
<sequence length="282" mass="32602">MGIGFCNEFKRQASLFFIEKMKTARLALTDVTPAELMTEEATNGNAWPPDTRTMRAISLAAFEVDDFWRIMEILHKRFRFLKFDRKSWRVSYKALILLEYLLTHGPLSVAKEFQCDKDAIKEIGSFQYVDERGLAYADLLILVPPLSLSNTLFQFNWGLSLQNLSERVLKLLESETLRETERDRAHNLRHRIERFGSFAYCSSSIDATIRDSSVKGYGRCNSQYSDHQRHRNESNFSFEEDPKKPENRLDSWPGIGYGHAIEDHPLSYSGSQTRVPLLSTDE</sequence>
<name>A0A6A1W4Z4_9ROSI</name>
<dbReference type="Pfam" id="PF01417">
    <property type="entry name" value="ENTH"/>
    <property type="match status" value="1"/>
</dbReference>
<evidence type="ECO:0000256" key="3">
    <source>
        <dbReference type="ARBA" id="ARBA00023034"/>
    </source>
</evidence>
<dbReference type="GO" id="GO:0005768">
    <property type="term" value="C:endosome"/>
    <property type="evidence" value="ECO:0007669"/>
    <property type="project" value="TreeGrafter"/>
</dbReference>
<dbReference type="InterPro" id="IPR008942">
    <property type="entry name" value="ENTH_VHS"/>
</dbReference>
<comment type="caution">
    <text evidence="7">The sequence shown here is derived from an EMBL/GenBank/DDBJ whole genome shotgun (WGS) entry which is preliminary data.</text>
</comment>
<evidence type="ECO:0000313" key="7">
    <source>
        <dbReference type="EMBL" id="KAB1217880.1"/>
    </source>
</evidence>
<reference evidence="7 8" key="1">
    <citation type="journal article" date="2019" name="Plant Biotechnol. J.">
        <title>The red bayberry genome and genetic basis of sex determination.</title>
        <authorList>
            <person name="Jia H.M."/>
            <person name="Jia H.J."/>
            <person name="Cai Q.L."/>
            <person name="Wang Y."/>
            <person name="Zhao H.B."/>
            <person name="Yang W.F."/>
            <person name="Wang G.Y."/>
            <person name="Li Y.H."/>
            <person name="Zhan D.L."/>
            <person name="Shen Y.T."/>
            <person name="Niu Q.F."/>
            <person name="Chang L."/>
            <person name="Qiu J."/>
            <person name="Zhao L."/>
            <person name="Xie H.B."/>
            <person name="Fu W.Y."/>
            <person name="Jin J."/>
            <person name="Li X.W."/>
            <person name="Jiao Y."/>
            <person name="Zhou C.C."/>
            <person name="Tu T."/>
            <person name="Chai C.Y."/>
            <person name="Gao J.L."/>
            <person name="Fan L.J."/>
            <person name="van de Weg E."/>
            <person name="Wang J.Y."/>
            <person name="Gao Z.S."/>
        </authorList>
    </citation>
    <scope>NUCLEOTIDE SEQUENCE [LARGE SCALE GENOMIC DNA]</scope>
    <source>
        <tissue evidence="7">Leaves</tissue>
    </source>
</reference>
<gene>
    <name evidence="7" type="ORF">CJ030_MR3G014710</name>
</gene>
<keyword evidence="3" id="KW-0333">Golgi apparatus</keyword>
<feature type="domain" description="ENTH" evidence="6">
    <location>
        <begin position="26"/>
        <end position="182"/>
    </location>
</feature>
<keyword evidence="8" id="KW-1185">Reference proteome</keyword>
<dbReference type="Proteomes" id="UP000516437">
    <property type="component" value="Chromosome 3"/>
</dbReference>
<dbReference type="GO" id="GO:0005886">
    <property type="term" value="C:plasma membrane"/>
    <property type="evidence" value="ECO:0007669"/>
    <property type="project" value="TreeGrafter"/>
</dbReference>
<dbReference type="PANTHER" id="PTHR12276:SF113">
    <property type="entry name" value="ENTH_VHS FAMILY PROTEIN"/>
    <property type="match status" value="1"/>
</dbReference>
<feature type="compositionally biased region" description="Basic and acidic residues" evidence="5">
    <location>
        <begin position="240"/>
        <end position="249"/>
    </location>
</feature>
<dbReference type="GO" id="GO:0006897">
    <property type="term" value="P:endocytosis"/>
    <property type="evidence" value="ECO:0007669"/>
    <property type="project" value="TreeGrafter"/>
</dbReference>
<comment type="subcellular location">
    <subcellularLocation>
        <location evidence="1">Cytoplasmic vesicle</location>
        <location evidence="1">Clathrin-coated vesicle</location>
    </subcellularLocation>
    <subcellularLocation>
        <location evidence="2">Golgi apparatus</location>
    </subcellularLocation>
</comment>
<dbReference type="AlphaFoldDB" id="A0A6A1W4Z4"/>
<dbReference type="OrthoDB" id="4033880at2759"/>
<dbReference type="GO" id="GO:0030276">
    <property type="term" value="F:clathrin binding"/>
    <property type="evidence" value="ECO:0007669"/>
    <property type="project" value="TreeGrafter"/>
</dbReference>
<dbReference type="SMART" id="SM00273">
    <property type="entry name" value="ENTH"/>
    <property type="match status" value="1"/>
</dbReference>
<evidence type="ECO:0000259" key="6">
    <source>
        <dbReference type="PROSITE" id="PS50942"/>
    </source>
</evidence>
<dbReference type="PROSITE" id="PS50942">
    <property type="entry name" value="ENTH"/>
    <property type="match status" value="1"/>
</dbReference>
<dbReference type="GO" id="GO:0005794">
    <property type="term" value="C:Golgi apparatus"/>
    <property type="evidence" value="ECO:0007669"/>
    <property type="project" value="UniProtKB-SubCell"/>
</dbReference>